<keyword evidence="8" id="KW-1185">Reference proteome</keyword>
<keyword evidence="4 6" id="KW-1133">Transmembrane helix</keyword>
<organism evidence="7 8">
    <name type="scientific">Arsenicicoccus cauae</name>
    <dbReference type="NCBI Taxonomy" id="2663847"/>
    <lineage>
        <taxon>Bacteria</taxon>
        <taxon>Bacillati</taxon>
        <taxon>Actinomycetota</taxon>
        <taxon>Actinomycetes</taxon>
        <taxon>Micrococcales</taxon>
        <taxon>Intrasporangiaceae</taxon>
        <taxon>Arsenicicoccus</taxon>
    </lineage>
</organism>
<comment type="subcellular location">
    <subcellularLocation>
        <location evidence="1">Membrane</location>
        <topology evidence="1">Multi-pass membrane protein</topology>
    </subcellularLocation>
</comment>
<feature type="transmembrane region" description="Helical" evidence="6">
    <location>
        <begin position="18"/>
        <end position="35"/>
    </location>
</feature>
<keyword evidence="2" id="KW-1003">Cell membrane</keyword>
<evidence type="ECO:0000256" key="4">
    <source>
        <dbReference type="ARBA" id="ARBA00022989"/>
    </source>
</evidence>
<dbReference type="EMBL" id="WLVL01000002">
    <property type="protein sequence ID" value="MTB70403.1"/>
    <property type="molecule type" value="Genomic_DNA"/>
</dbReference>
<evidence type="ECO:0000256" key="5">
    <source>
        <dbReference type="ARBA" id="ARBA00023136"/>
    </source>
</evidence>
<proteinExistence type="predicted"/>
<evidence type="ECO:0000313" key="8">
    <source>
        <dbReference type="Proteomes" id="UP000431092"/>
    </source>
</evidence>
<evidence type="ECO:0000256" key="3">
    <source>
        <dbReference type="ARBA" id="ARBA00022692"/>
    </source>
</evidence>
<dbReference type="Pfam" id="PF02361">
    <property type="entry name" value="CbiQ"/>
    <property type="match status" value="1"/>
</dbReference>
<dbReference type="AlphaFoldDB" id="A0A6I3ICG2"/>
<accession>A0A6I3ICG2</accession>
<keyword evidence="3 6" id="KW-0812">Transmembrane</keyword>
<keyword evidence="5 6" id="KW-0472">Membrane</keyword>
<evidence type="ECO:0000256" key="2">
    <source>
        <dbReference type="ARBA" id="ARBA00022475"/>
    </source>
</evidence>
<dbReference type="InterPro" id="IPR003339">
    <property type="entry name" value="ABC/ECF_trnsptr_transmembrane"/>
</dbReference>
<feature type="transmembrane region" description="Helical" evidence="6">
    <location>
        <begin position="42"/>
        <end position="64"/>
    </location>
</feature>
<dbReference type="GO" id="GO:0005886">
    <property type="term" value="C:plasma membrane"/>
    <property type="evidence" value="ECO:0007669"/>
    <property type="project" value="UniProtKB-ARBA"/>
</dbReference>
<dbReference type="PANTHER" id="PTHR34857">
    <property type="entry name" value="SLL0384 PROTEIN"/>
    <property type="match status" value="1"/>
</dbReference>
<sequence length="199" mass="21465">MLTGAYAEGRSVLHRLPVPWKLLALAVFLVPVSLVQRPWMTAASALVVLSAYVLCRVSLGLAWGEVRPLRWFLLVMAPFQWWSGGWEAVVVALGGMVVAVAAAGLVTLTTRVSAMLDGVQRLAQPLRHVGVSPERVALTVSLTLRSIPVVGQLLQQTLDARRARGLDRSVRAVATPLVIRTVRHAERVGDALAARGVDD</sequence>
<evidence type="ECO:0000256" key="1">
    <source>
        <dbReference type="ARBA" id="ARBA00004141"/>
    </source>
</evidence>
<feature type="transmembrane region" description="Helical" evidence="6">
    <location>
        <begin position="84"/>
        <end position="106"/>
    </location>
</feature>
<protein>
    <submittedName>
        <fullName evidence="7">Energy-coupling factor transporter transmembrane protein EcfT</fullName>
    </submittedName>
</protein>
<reference evidence="7 8" key="1">
    <citation type="submission" date="2019-11" db="EMBL/GenBank/DDBJ databases">
        <title>Whole genome sequencing identifies a novel species of the genus Arsenicicoccus isolated from human blood.</title>
        <authorList>
            <person name="Jeong J.H."/>
            <person name="Kweon O.J."/>
            <person name="Kim H.R."/>
            <person name="Kim T.-H."/>
            <person name="Ha S.-M."/>
            <person name="Lee M.-K."/>
        </authorList>
    </citation>
    <scope>NUCLEOTIDE SEQUENCE [LARGE SCALE GENOMIC DNA]</scope>
    <source>
        <strain evidence="7 8">MKL-02</strain>
    </source>
</reference>
<dbReference type="InterPro" id="IPR051611">
    <property type="entry name" value="ECF_transporter_component"/>
</dbReference>
<dbReference type="Proteomes" id="UP000431092">
    <property type="component" value="Unassembled WGS sequence"/>
</dbReference>
<comment type="caution">
    <text evidence="7">The sequence shown here is derived from an EMBL/GenBank/DDBJ whole genome shotgun (WGS) entry which is preliminary data.</text>
</comment>
<dbReference type="RefSeq" id="WP_288799362.1">
    <property type="nucleotide sequence ID" value="NZ_CP171001.1"/>
</dbReference>
<gene>
    <name evidence="7" type="ORF">GGG17_00085</name>
</gene>
<name>A0A6I3ICG2_9MICO</name>
<dbReference type="PANTHER" id="PTHR34857:SF2">
    <property type="entry name" value="SLL0384 PROTEIN"/>
    <property type="match status" value="1"/>
</dbReference>
<dbReference type="CDD" id="cd16914">
    <property type="entry name" value="EcfT"/>
    <property type="match status" value="1"/>
</dbReference>
<evidence type="ECO:0000256" key="6">
    <source>
        <dbReference type="SAM" id="Phobius"/>
    </source>
</evidence>
<evidence type="ECO:0000313" key="7">
    <source>
        <dbReference type="EMBL" id="MTB70403.1"/>
    </source>
</evidence>